<dbReference type="Pfam" id="PF00787">
    <property type="entry name" value="PX"/>
    <property type="match status" value="1"/>
</dbReference>
<organism evidence="3 4">
    <name type="scientific">[Candida] railenensis</name>
    <dbReference type="NCBI Taxonomy" id="45579"/>
    <lineage>
        <taxon>Eukaryota</taxon>
        <taxon>Fungi</taxon>
        <taxon>Dikarya</taxon>
        <taxon>Ascomycota</taxon>
        <taxon>Saccharomycotina</taxon>
        <taxon>Pichiomycetes</taxon>
        <taxon>Debaryomycetaceae</taxon>
        <taxon>Kurtzmaniella</taxon>
    </lineage>
</organism>
<dbReference type="InterPro" id="IPR036871">
    <property type="entry name" value="PX_dom_sf"/>
</dbReference>
<evidence type="ECO:0000313" key="3">
    <source>
        <dbReference type="EMBL" id="CAH2351942.1"/>
    </source>
</evidence>
<dbReference type="Proteomes" id="UP000837801">
    <property type="component" value="Unassembled WGS sequence"/>
</dbReference>
<dbReference type="AlphaFoldDB" id="A0A9P0QME7"/>
<dbReference type="PROSITE" id="PS50195">
    <property type="entry name" value="PX"/>
    <property type="match status" value="1"/>
</dbReference>
<dbReference type="InterPro" id="IPR024555">
    <property type="entry name" value="PX-associated"/>
</dbReference>
<dbReference type="GO" id="GO:0035091">
    <property type="term" value="F:phosphatidylinositol binding"/>
    <property type="evidence" value="ECO:0007669"/>
    <property type="project" value="InterPro"/>
</dbReference>
<dbReference type="Pfam" id="PF12825">
    <property type="entry name" value="DUF3818"/>
    <property type="match status" value="1"/>
</dbReference>
<dbReference type="InterPro" id="IPR024554">
    <property type="entry name" value="LEC1-like_C"/>
</dbReference>
<feature type="region of interest" description="Disordered" evidence="1">
    <location>
        <begin position="294"/>
        <end position="331"/>
    </location>
</feature>
<dbReference type="PANTHER" id="PTHR47185:SF1">
    <property type="entry name" value="PX DOMAIN-CONTAINING PROTEIN YPR097W"/>
    <property type="match status" value="1"/>
</dbReference>
<evidence type="ECO:0000313" key="4">
    <source>
        <dbReference type="Proteomes" id="UP000837801"/>
    </source>
</evidence>
<dbReference type="SUPFAM" id="SSF64268">
    <property type="entry name" value="PX domain"/>
    <property type="match status" value="1"/>
</dbReference>
<dbReference type="InterPro" id="IPR047168">
    <property type="entry name" value="LEC1-like"/>
</dbReference>
<reference evidence="3" key="1">
    <citation type="submission" date="2022-03" db="EMBL/GenBank/DDBJ databases">
        <authorList>
            <person name="Legras J.-L."/>
            <person name="Devillers H."/>
            <person name="Grondin C."/>
        </authorList>
    </citation>
    <scope>NUCLEOTIDE SEQUENCE</scope>
    <source>
        <strain evidence="3">CLIB 1423</strain>
    </source>
</reference>
<protein>
    <submittedName>
        <fullName evidence="3">PX domain-containing protein</fullName>
    </submittedName>
</protein>
<dbReference type="PANTHER" id="PTHR47185">
    <property type="entry name" value="PX DOMAIN-CONTAINING PROTEIN YPR097W"/>
    <property type="match status" value="1"/>
</dbReference>
<feature type="domain" description="PX" evidence="2">
    <location>
        <begin position="210"/>
        <end position="375"/>
    </location>
</feature>
<proteinExistence type="predicted"/>
<dbReference type="Pfam" id="PF12828">
    <property type="entry name" value="PXB"/>
    <property type="match status" value="1"/>
</dbReference>
<comment type="caution">
    <text evidence="3">The sequence shown here is derived from an EMBL/GenBank/DDBJ whole genome shotgun (WGS) entry which is preliminary data.</text>
</comment>
<evidence type="ECO:0000259" key="2">
    <source>
        <dbReference type="PROSITE" id="PS50195"/>
    </source>
</evidence>
<accession>A0A9P0QME7</accession>
<feature type="compositionally biased region" description="Basic and acidic residues" evidence="1">
    <location>
        <begin position="294"/>
        <end position="311"/>
    </location>
</feature>
<name>A0A9P0QME7_9ASCO</name>
<feature type="region of interest" description="Disordered" evidence="1">
    <location>
        <begin position="153"/>
        <end position="179"/>
    </location>
</feature>
<evidence type="ECO:0000256" key="1">
    <source>
        <dbReference type="SAM" id="MobiDB-lite"/>
    </source>
</evidence>
<sequence>MSLVEGLSPSEEHFFKKYLLKNRLSHELHSLGNEDCCEKFGAPFKSAAPQPDEFPLLKFFFNNFTETFPFIASNSQEEQRSIWQDTVQPFLENFNSKGISESHERKENTTKRRQVNSKILSGLLLFFNSMIISKQELVYLKENQLKPSAAGKLEKIMPKDEPQASAEQPPSKSSEDDGQRLTFHNNISLNIVCVRKIAAPQPQPVEQEAFYWRSLKKLTHASVPIGKHHYEFIIEVVRRTKKKDLQGDKKGRSYSYTKHYINRAYHEFKSLETTMKKIYPGLMSTEVSKLPKKLKNDSGISKDGERISESKDSDEDVGGETKSINSSSSSFQETSLHREKLRISLRGYLVSLLKFPEIALSDAFQRFISEESKTFTQLTPADEADRLERFNHERQMLEIQLEFHQQTSNLIIGLAKDFDEFKTKLVMNPNTITEIFMEIGESQSVQDLSPLLRTFFEWSKLEIAATLYQVFLSQDNSSEWLSKCKKFHGLFPYGIVYGILRFTNPVKIVSKVVDLLLVNIPSMNPWSSQSEHPTARNLLSMIFVMLLDEDLSDFEKELTILENEKLNLPGFEVFLERIRSYVYADEDTVEGIRIESFEKNKDIVLTILSTNLIEPTLQAKDQQTLQLVEASFAEYEKINSKKFQDNSTLEKGGKALDNSSAYLNIKQYWQIQIRKRDKAIMKQLWQEPELTMVIKKFLTIFYQPLMKVFGKSDIHLVFRDFQKFMDDLMVTLTKLSDGEFFIKSSFEIFEMLKDLLDRHEIVFWRFLHNLYRKDDDQLFISLIKWVERFLVILRYKFTNPDLVTVDLDRLSLFIDDTIDHRLFHEQLTALTNQTLEKRKLFKEFLEQKSKISNRKIIPGTQGDIDKKWDDVNEKLFGEDKSGEFGINTDDLEDFNMEEIALHGGTDTSDDYSDAEGDEVKEKTDRELHLKLQELNARQAKIGTSELDKFDEIFKSELNGLLPKIKKETFKEDIK</sequence>
<feature type="compositionally biased region" description="Basic and acidic residues" evidence="1">
    <location>
        <begin position="153"/>
        <end position="162"/>
    </location>
</feature>
<dbReference type="OrthoDB" id="2117459at2759"/>
<dbReference type="Gene3D" id="3.30.1520.10">
    <property type="entry name" value="Phox-like domain"/>
    <property type="match status" value="1"/>
</dbReference>
<feature type="compositionally biased region" description="Polar residues" evidence="1">
    <location>
        <begin position="322"/>
        <end position="331"/>
    </location>
</feature>
<dbReference type="CDD" id="cd06869">
    <property type="entry name" value="PX_UP2_fungi"/>
    <property type="match status" value="1"/>
</dbReference>
<keyword evidence="4" id="KW-1185">Reference proteome</keyword>
<gene>
    <name evidence="3" type="ORF">CLIB1423_05S01904</name>
</gene>
<dbReference type="EMBL" id="CAKXYY010000005">
    <property type="protein sequence ID" value="CAH2351942.1"/>
    <property type="molecule type" value="Genomic_DNA"/>
</dbReference>
<dbReference type="InterPro" id="IPR001683">
    <property type="entry name" value="PX_dom"/>
</dbReference>